<name>A0A6V7R7S4_9STAP</name>
<proteinExistence type="predicted"/>
<keyword evidence="1" id="KW-0812">Transmembrane</keyword>
<organism evidence="2 4">
    <name type="scientific">Jeotgalicoccus coquinae</name>
    <dbReference type="NCBI Taxonomy" id="709509"/>
    <lineage>
        <taxon>Bacteria</taxon>
        <taxon>Bacillati</taxon>
        <taxon>Bacillota</taxon>
        <taxon>Bacilli</taxon>
        <taxon>Bacillales</taxon>
        <taxon>Staphylococcaceae</taxon>
        <taxon>Jeotgalicoccus</taxon>
    </lineage>
</organism>
<protein>
    <submittedName>
        <fullName evidence="2">Uncharacterized protein</fullName>
    </submittedName>
</protein>
<gene>
    <name evidence="3" type="ORF">HNR41_000961</name>
    <name evidence="2" type="ORF">JEOCOQ751_00648</name>
</gene>
<dbReference type="EMBL" id="CAJEWA010000005">
    <property type="protein sequence ID" value="CAD2073499.1"/>
    <property type="molecule type" value="Genomic_DNA"/>
</dbReference>
<feature type="transmembrane region" description="Helical" evidence="1">
    <location>
        <begin position="355"/>
        <end position="372"/>
    </location>
</feature>
<keyword evidence="1" id="KW-1133">Transmembrane helix</keyword>
<sequence>MSDNNISNIKTFINQVDEFNELNSADQIIAEQNLRNLLGEFNLIIDRDLTQSDDFLGKFFSELLGIDQMEARKLSEAVKSKNALNFINYRSGIKGTQYLNYHNFIQPVNILVVDFMELLNSEDIYAEQRVSVKSDSADKTLVLLADSTETQNIYDNYILPDYGENVYVIVVDKFSLPSAVKTINNQRSSVLIHDFDSSSVSPVIEYGKLTDKYDSIYKTINEDIKEKSANTKTFNERLTDFEKHISGIREKKAMLKTLAAENKQSIDQLINQQLDDNLTVAKLLEQIETQGIKMKKKEQKAFTEHVLMEKVEIINAEVRGKIEHFNEKTDEAIENIEHEFINVSGLKFGNNSKNWFVTGLAGLGSSGALALYMSSFGKLGSTALLTKASGILASFGMLKAGAAAAFLASPLGLTLSAAIGAGMVFKSITGWKKGLAKHIRKTAAKKVIPDFKNYNHQLWNETEAAVAAGFNTMIAESREHFIEQNKELIDKGRMGEIDGITSV</sequence>
<keyword evidence="5" id="KW-1185">Reference proteome</keyword>
<evidence type="ECO:0000313" key="4">
    <source>
        <dbReference type="Proteomes" id="UP000534001"/>
    </source>
</evidence>
<reference evidence="2 4" key="1">
    <citation type="submission" date="2020-07" db="EMBL/GenBank/DDBJ databases">
        <authorList>
            <person name="Criscuolo A."/>
        </authorList>
    </citation>
    <scope>NUCLEOTIDE SEQUENCE [LARGE SCALE GENOMIC DNA]</scope>
    <source>
        <strain evidence="2">CIP111751</strain>
    </source>
</reference>
<dbReference type="AlphaFoldDB" id="A0A6V7R7S4"/>
<keyword evidence="1" id="KW-0472">Membrane</keyword>
<reference evidence="3 5" key="2">
    <citation type="submission" date="2020-08" db="EMBL/GenBank/DDBJ databases">
        <title>Genomic Encyclopedia of Type Strains, Phase IV (KMG-IV): sequencing the most valuable type-strain genomes for metagenomic binning, comparative biology and taxonomic classification.</title>
        <authorList>
            <person name="Goeker M."/>
        </authorList>
    </citation>
    <scope>NUCLEOTIDE SEQUENCE [LARGE SCALE GENOMIC DNA]</scope>
    <source>
        <strain evidence="3 5">DSM 22419</strain>
    </source>
</reference>
<evidence type="ECO:0000313" key="5">
    <source>
        <dbReference type="Proteomes" id="UP000545588"/>
    </source>
</evidence>
<dbReference type="Proteomes" id="UP000545588">
    <property type="component" value="Unassembled WGS sequence"/>
</dbReference>
<evidence type="ECO:0000313" key="2">
    <source>
        <dbReference type="EMBL" id="CAD2073499.1"/>
    </source>
</evidence>
<dbReference type="Proteomes" id="UP000534001">
    <property type="component" value="Unassembled WGS sequence"/>
</dbReference>
<accession>A0A6V7R7S4</accession>
<evidence type="ECO:0000313" key="3">
    <source>
        <dbReference type="EMBL" id="MBB6423035.1"/>
    </source>
</evidence>
<dbReference type="RefSeq" id="WP_184282257.1">
    <property type="nucleotide sequence ID" value="NZ_BMCO01000001.1"/>
</dbReference>
<evidence type="ECO:0000256" key="1">
    <source>
        <dbReference type="SAM" id="Phobius"/>
    </source>
</evidence>
<dbReference type="EMBL" id="JACHFF010000001">
    <property type="protein sequence ID" value="MBB6423035.1"/>
    <property type="molecule type" value="Genomic_DNA"/>
</dbReference>
<feature type="transmembrane region" description="Helical" evidence="1">
    <location>
        <begin position="413"/>
        <end position="431"/>
    </location>
</feature>
<comment type="caution">
    <text evidence="2">The sequence shown here is derived from an EMBL/GenBank/DDBJ whole genome shotgun (WGS) entry which is preliminary data.</text>
</comment>